<dbReference type="RefSeq" id="XP_006564345.2">
    <property type="nucleotide sequence ID" value="XM_006564282.3"/>
</dbReference>
<proteinExistence type="predicted"/>
<keyword evidence="3" id="KW-0862">Zinc</keyword>
<dbReference type="Pfam" id="PF01753">
    <property type="entry name" value="zf-MYND"/>
    <property type="match status" value="1"/>
</dbReference>
<evidence type="ECO:0000313" key="6">
    <source>
        <dbReference type="EnsemblMetazoa" id="XP_006564344"/>
    </source>
</evidence>
<evidence type="ECO:0000313" key="7">
    <source>
        <dbReference type="Proteomes" id="UP000005203"/>
    </source>
</evidence>
<dbReference type="GO" id="GO:0008170">
    <property type="term" value="F:N-methyltransferase activity"/>
    <property type="evidence" value="ECO:0007669"/>
    <property type="project" value="UniProtKB-ARBA"/>
</dbReference>
<dbReference type="Gene3D" id="2.170.270.10">
    <property type="entry name" value="SET domain"/>
    <property type="match status" value="1"/>
</dbReference>
<keyword evidence="2 4" id="KW-0863">Zinc-finger</keyword>
<dbReference type="Proteomes" id="UP000005203">
    <property type="component" value="Linkage group LG7"/>
</dbReference>
<accession>A0A8B6Z348</accession>
<dbReference type="EnsemblMetazoa" id="XM_006564281">
    <property type="protein sequence ID" value="XP_006564344"/>
    <property type="gene ID" value="LOC552157"/>
</dbReference>
<evidence type="ECO:0000313" key="10">
    <source>
        <dbReference type="RefSeq" id="XP_006564346.2"/>
    </source>
</evidence>
<evidence type="ECO:0000256" key="2">
    <source>
        <dbReference type="ARBA" id="ARBA00022771"/>
    </source>
</evidence>
<dbReference type="InterPro" id="IPR002893">
    <property type="entry name" value="Znf_MYND"/>
</dbReference>
<dbReference type="RefSeq" id="XP_006564344.2">
    <property type="nucleotide sequence ID" value="XM_006564281.3"/>
</dbReference>
<evidence type="ECO:0000256" key="1">
    <source>
        <dbReference type="ARBA" id="ARBA00022723"/>
    </source>
</evidence>
<evidence type="ECO:0000313" key="9">
    <source>
        <dbReference type="RefSeq" id="XP_006564345.2"/>
    </source>
</evidence>
<dbReference type="OrthoDB" id="5952526at2759"/>
<sequence>MESQTCVICGGHSVHKCSACENVYYCSKKHQKEDWKKHSKICKSFKLAENPSLGRHYIATRNIKVGEIILRDDQPLITGLMYNTVPVCLQCYTVLNQEIAIPCEKCGWPLCQNCNEHGLECKFSSSRRDSKISITEFGYPHPSYQCINVIRALSLKDTNPESYKKLISLESHCNEMNNSKEPLNIAHFIKRFFKADDISEEEIATIIGILQVNGHEVPLTDSPYVAVYEMASLIEHNCRANCSKSFTDMGGLIIRAALPITKGDHISICYTDPLWGTANRRHHLLKTKFFECICNRCQDPTEFQTMFNALKCNNINCSGYILPKTFLEQEQDYICKICESVVSCTEIEKVLEDIGIDLSNMKKNDIVACKEFLDRYKNDLHPNHYYNIDVTIALAQLIGQQTGGLAVIEENLLIEKIKLCKKLDTLLKLLVPGEEFSKTLFVLNRFLRRLNEVGRQSIVLPISQHAWLSVNRAENRIRGLILFELHAALAELSRRYKNEETMISLLQESKKYLIDGYQLLKYEPKILPEGKIAQHAEKNLEEITKLLKQFHMK</sequence>
<dbReference type="EnsemblMetazoa" id="XM_006564283">
    <property type="protein sequence ID" value="XP_006564346"/>
    <property type="gene ID" value="LOC552157"/>
</dbReference>
<dbReference type="EnsemblMetazoa" id="XM_006564282">
    <property type="protein sequence ID" value="XP_006564345"/>
    <property type="gene ID" value="LOC552157"/>
</dbReference>
<keyword evidence="7" id="KW-1185">Reference proteome</keyword>
<evidence type="ECO:0000256" key="4">
    <source>
        <dbReference type="PROSITE-ProRule" id="PRU00134"/>
    </source>
</evidence>
<dbReference type="Gene3D" id="6.10.140.2220">
    <property type="match status" value="2"/>
</dbReference>
<accession>A0A8B6YZL2</accession>
<dbReference type="GO" id="GO:0008276">
    <property type="term" value="F:protein methyltransferase activity"/>
    <property type="evidence" value="ECO:0007669"/>
    <property type="project" value="UniProtKB-ARBA"/>
</dbReference>
<keyword evidence="1" id="KW-0479">Metal-binding</keyword>
<dbReference type="PANTHER" id="PTHR46455:SF4">
    <property type="entry name" value="GH11294P"/>
    <property type="match status" value="1"/>
</dbReference>
<dbReference type="InterPro" id="IPR053010">
    <property type="entry name" value="SET_SmydA-8"/>
</dbReference>
<dbReference type="InterPro" id="IPR001214">
    <property type="entry name" value="SET_dom"/>
</dbReference>
<dbReference type="SUPFAM" id="SSF82199">
    <property type="entry name" value="SET domain"/>
    <property type="match status" value="1"/>
</dbReference>
<dbReference type="CDD" id="cd20071">
    <property type="entry name" value="SET_SMYD"/>
    <property type="match status" value="1"/>
</dbReference>
<evidence type="ECO:0000256" key="3">
    <source>
        <dbReference type="ARBA" id="ARBA00022833"/>
    </source>
</evidence>
<dbReference type="GeneID" id="552157"/>
<name>A0A7M7GW23_APIME</name>
<reference evidence="8 9" key="2">
    <citation type="submission" date="2025-04" db="UniProtKB">
        <authorList>
            <consortium name="RefSeq"/>
        </authorList>
    </citation>
    <scope>IDENTIFICATION</scope>
    <source>
        <strain evidence="8 9">DH4</strain>
        <tissue evidence="8 9">Whole body</tissue>
    </source>
</reference>
<accession>A0A7M7GW23</accession>
<dbReference type="PANTHER" id="PTHR46455">
    <property type="entry name" value="SET AND MYND DOMAIN CONTAINING, ARTHROPOD-SPECIFIC, MEMBER 4, ISOFORM A"/>
    <property type="match status" value="1"/>
</dbReference>
<dbReference type="PROSITE" id="PS50865">
    <property type="entry name" value="ZF_MYND_2"/>
    <property type="match status" value="1"/>
</dbReference>
<evidence type="ECO:0000313" key="8">
    <source>
        <dbReference type="RefSeq" id="XP_006564344.2"/>
    </source>
</evidence>
<protein>
    <submittedName>
        <fullName evidence="8 9">SET domain-containing protein SmydA-8 isoform X1</fullName>
    </submittedName>
</protein>
<dbReference type="GO" id="GO:0008757">
    <property type="term" value="F:S-adenosylmethionine-dependent methyltransferase activity"/>
    <property type="evidence" value="ECO:0007669"/>
    <property type="project" value="UniProtKB-ARBA"/>
</dbReference>
<dbReference type="GO" id="GO:0008270">
    <property type="term" value="F:zinc ion binding"/>
    <property type="evidence" value="ECO:0007669"/>
    <property type="project" value="UniProtKB-KW"/>
</dbReference>
<accession>A0A7M7LNC4</accession>
<dbReference type="KEGG" id="ame:552157"/>
<organism evidence="6">
    <name type="scientific">Apis mellifera</name>
    <name type="common">Honeybee</name>
    <dbReference type="NCBI Taxonomy" id="7460"/>
    <lineage>
        <taxon>Eukaryota</taxon>
        <taxon>Metazoa</taxon>
        <taxon>Ecdysozoa</taxon>
        <taxon>Arthropoda</taxon>
        <taxon>Hexapoda</taxon>
        <taxon>Insecta</taxon>
        <taxon>Pterygota</taxon>
        <taxon>Neoptera</taxon>
        <taxon>Endopterygota</taxon>
        <taxon>Hymenoptera</taxon>
        <taxon>Apocrita</taxon>
        <taxon>Aculeata</taxon>
        <taxon>Apoidea</taxon>
        <taxon>Anthophila</taxon>
        <taxon>Apidae</taxon>
        <taxon>Apis</taxon>
    </lineage>
</organism>
<dbReference type="Pfam" id="PF00856">
    <property type="entry name" value="SET"/>
    <property type="match status" value="1"/>
</dbReference>
<feature type="domain" description="MYND-type" evidence="5">
    <location>
        <begin position="6"/>
        <end position="42"/>
    </location>
</feature>
<gene>
    <name evidence="8 9 10" type="primary">LOC552157</name>
</gene>
<reference evidence="6" key="1">
    <citation type="submission" date="2021-01" db="UniProtKB">
        <authorList>
            <consortium name="EnsemblMetazoa"/>
        </authorList>
    </citation>
    <scope>IDENTIFICATION</scope>
    <source>
        <strain evidence="6">DH4</strain>
    </source>
</reference>
<dbReference type="AlphaFoldDB" id="A0A7M7GW23"/>
<dbReference type="PROSITE" id="PS01360">
    <property type="entry name" value="ZF_MYND_1"/>
    <property type="match status" value="1"/>
</dbReference>
<dbReference type="RefSeq" id="XP_006564346.2">
    <property type="nucleotide sequence ID" value="XM_006564283.3"/>
</dbReference>
<dbReference type="Gene3D" id="1.10.220.160">
    <property type="match status" value="1"/>
</dbReference>
<evidence type="ECO:0000259" key="5">
    <source>
        <dbReference type="PROSITE" id="PS50865"/>
    </source>
</evidence>
<dbReference type="InterPro" id="IPR046341">
    <property type="entry name" value="SET_dom_sf"/>
</dbReference>
<dbReference type="SUPFAM" id="SSF144232">
    <property type="entry name" value="HIT/MYND zinc finger-like"/>
    <property type="match status" value="1"/>
</dbReference>